<dbReference type="STRING" id="158441.A0A226EF34"/>
<gene>
    <name evidence="7" type="ORF">Fcan01_09211</name>
</gene>
<evidence type="ECO:0000256" key="6">
    <source>
        <dbReference type="RuleBase" id="RU004379"/>
    </source>
</evidence>
<dbReference type="EMBL" id="LNIX01000004">
    <property type="protein sequence ID" value="OXA55431.1"/>
    <property type="molecule type" value="Genomic_DNA"/>
</dbReference>
<evidence type="ECO:0000256" key="2">
    <source>
        <dbReference type="ARBA" id="ARBA00010350"/>
    </source>
</evidence>
<dbReference type="PANTHER" id="PTHR23291:SF32">
    <property type="entry name" value="BAX INHIBITOR 1"/>
    <property type="match status" value="1"/>
</dbReference>
<keyword evidence="3 6" id="KW-0812">Transmembrane</keyword>
<organism evidence="7 8">
    <name type="scientific">Folsomia candida</name>
    <name type="common">Springtail</name>
    <dbReference type="NCBI Taxonomy" id="158441"/>
    <lineage>
        <taxon>Eukaryota</taxon>
        <taxon>Metazoa</taxon>
        <taxon>Ecdysozoa</taxon>
        <taxon>Arthropoda</taxon>
        <taxon>Hexapoda</taxon>
        <taxon>Collembola</taxon>
        <taxon>Entomobryomorpha</taxon>
        <taxon>Isotomoidea</taxon>
        <taxon>Isotomidae</taxon>
        <taxon>Proisotominae</taxon>
        <taxon>Folsomia</taxon>
    </lineage>
</organism>
<keyword evidence="5 6" id="KW-0472">Membrane</keyword>
<keyword evidence="4 6" id="KW-1133">Transmembrane helix</keyword>
<feature type="transmembrane region" description="Helical" evidence="6">
    <location>
        <begin position="81"/>
        <end position="103"/>
    </location>
</feature>
<feature type="transmembrane region" description="Helical" evidence="6">
    <location>
        <begin position="109"/>
        <end position="130"/>
    </location>
</feature>
<dbReference type="OMA" id="SRDFIMH"/>
<feature type="transmembrane region" description="Helical" evidence="6">
    <location>
        <begin position="165"/>
        <end position="183"/>
    </location>
</feature>
<evidence type="ECO:0000313" key="7">
    <source>
        <dbReference type="EMBL" id="OXA55431.1"/>
    </source>
</evidence>
<comment type="similarity">
    <text evidence="2 6">Belongs to the BI1 family.</text>
</comment>
<dbReference type="Pfam" id="PF01027">
    <property type="entry name" value="Bax1-I"/>
    <property type="match status" value="1"/>
</dbReference>
<proteinExistence type="inferred from homology"/>
<dbReference type="Proteomes" id="UP000198287">
    <property type="component" value="Unassembled WGS sequence"/>
</dbReference>
<reference evidence="7 8" key="1">
    <citation type="submission" date="2015-12" db="EMBL/GenBank/DDBJ databases">
        <title>The genome of Folsomia candida.</title>
        <authorList>
            <person name="Faddeeva A."/>
            <person name="Derks M.F."/>
            <person name="Anvar Y."/>
            <person name="Smit S."/>
            <person name="Van Straalen N."/>
            <person name="Roelofs D."/>
        </authorList>
    </citation>
    <scope>NUCLEOTIDE SEQUENCE [LARGE SCALE GENOMIC DNA]</scope>
    <source>
        <strain evidence="7 8">VU population</strain>
        <tissue evidence="7">Whole body</tissue>
    </source>
</reference>
<evidence type="ECO:0000313" key="8">
    <source>
        <dbReference type="Proteomes" id="UP000198287"/>
    </source>
</evidence>
<protein>
    <submittedName>
        <fullName evidence="7">Putative Bax inhibitor 1</fullName>
    </submittedName>
</protein>
<feature type="transmembrane region" description="Helical" evidence="6">
    <location>
        <begin position="21"/>
        <end position="42"/>
    </location>
</feature>
<feature type="transmembrane region" description="Helical" evidence="6">
    <location>
        <begin position="137"/>
        <end position="159"/>
    </location>
</feature>
<accession>A0A226EF34</accession>
<dbReference type="PANTHER" id="PTHR23291">
    <property type="entry name" value="BAX INHIBITOR-RELATED"/>
    <property type="match status" value="1"/>
</dbReference>
<dbReference type="OrthoDB" id="1277691at2759"/>
<dbReference type="InterPro" id="IPR006214">
    <property type="entry name" value="Bax_inhibitor_1-related"/>
</dbReference>
<feature type="transmembrane region" description="Helical" evidence="6">
    <location>
        <begin position="48"/>
        <end position="69"/>
    </location>
</feature>
<sequence length="236" mass="26370">METLQNFRSMINNKLEPQMRNHLKNVYGCIASSTLVAAAGAYSHCNGIWEGGLLSMLGSIILLTMMAFSRNPEGKDDGMRFLYLNGFALCTGLSTGPLIERVWDLEPSIVVSALMYTCVIFTCFTISALIAPDGKYLALGGPLLSILSTMLLASILNIFVRSPTFVYMQLILGLVIMSAFILYDTQMIMEKVRMGDKDYVWHSLTLFMDLASIFKHILVLLADKEQNSRNRKRSSR</sequence>
<dbReference type="AlphaFoldDB" id="A0A226EF34"/>
<name>A0A226EF34_FOLCA</name>
<dbReference type="CDD" id="cd10430">
    <property type="entry name" value="BI-1"/>
    <property type="match status" value="1"/>
</dbReference>
<evidence type="ECO:0000256" key="3">
    <source>
        <dbReference type="ARBA" id="ARBA00022692"/>
    </source>
</evidence>
<evidence type="ECO:0000256" key="5">
    <source>
        <dbReference type="ARBA" id="ARBA00023136"/>
    </source>
</evidence>
<evidence type="ECO:0000256" key="4">
    <source>
        <dbReference type="ARBA" id="ARBA00022989"/>
    </source>
</evidence>
<evidence type="ECO:0000256" key="1">
    <source>
        <dbReference type="ARBA" id="ARBA00004141"/>
    </source>
</evidence>
<dbReference type="GO" id="GO:0016020">
    <property type="term" value="C:membrane"/>
    <property type="evidence" value="ECO:0007669"/>
    <property type="project" value="UniProtKB-SubCell"/>
</dbReference>
<comment type="caution">
    <text evidence="7">The sequence shown here is derived from an EMBL/GenBank/DDBJ whole genome shotgun (WGS) entry which is preliminary data.</text>
</comment>
<comment type="subcellular location">
    <subcellularLocation>
        <location evidence="1">Membrane</location>
        <topology evidence="1">Multi-pass membrane protein</topology>
    </subcellularLocation>
</comment>
<keyword evidence="8" id="KW-1185">Reference proteome</keyword>